<accession>A0ABS8VRC8</accession>
<comment type="caution">
    <text evidence="1">The sequence shown here is derived from an EMBL/GenBank/DDBJ whole genome shotgun (WGS) entry which is preliminary data.</text>
</comment>
<name>A0ABS8VRC8_DATST</name>
<protein>
    <submittedName>
        <fullName evidence="1">Uncharacterized protein</fullName>
    </submittedName>
</protein>
<proteinExistence type="predicted"/>
<evidence type="ECO:0000313" key="2">
    <source>
        <dbReference type="Proteomes" id="UP000823775"/>
    </source>
</evidence>
<sequence length="65" mass="7042">VACTSLSAGRIPFSLSAGRWHYHLVFVLDCEDLDIGEWLREGLGTTGYGELFAAVGFPALAQRLS</sequence>
<organism evidence="1 2">
    <name type="scientific">Datura stramonium</name>
    <name type="common">Jimsonweed</name>
    <name type="synonym">Common thornapple</name>
    <dbReference type="NCBI Taxonomy" id="4076"/>
    <lineage>
        <taxon>Eukaryota</taxon>
        <taxon>Viridiplantae</taxon>
        <taxon>Streptophyta</taxon>
        <taxon>Embryophyta</taxon>
        <taxon>Tracheophyta</taxon>
        <taxon>Spermatophyta</taxon>
        <taxon>Magnoliopsida</taxon>
        <taxon>eudicotyledons</taxon>
        <taxon>Gunneridae</taxon>
        <taxon>Pentapetalae</taxon>
        <taxon>asterids</taxon>
        <taxon>lamiids</taxon>
        <taxon>Solanales</taxon>
        <taxon>Solanaceae</taxon>
        <taxon>Solanoideae</taxon>
        <taxon>Datureae</taxon>
        <taxon>Datura</taxon>
    </lineage>
</organism>
<dbReference type="Proteomes" id="UP000823775">
    <property type="component" value="Unassembled WGS sequence"/>
</dbReference>
<reference evidence="1 2" key="1">
    <citation type="journal article" date="2021" name="BMC Genomics">
        <title>Datura genome reveals duplications of psychoactive alkaloid biosynthetic genes and high mutation rate following tissue culture.</title>
        <authorList>
            <person name="Rajewski A."/>
            <person name="Carter-House D."/>
            <person name="Stajich J."/>
            <person name="Litt A."/>
        </authorList>
    </citation>
    <scope>NUCLEOTIDE SEQUENCE [LARGE SCALE GENOMIC DNA]</scope>
    <source>
        <strain evidence="1">AR-01</strain>
    </source>
</reference>
<dbReference type="EMBL" id="JACEIK010005788">
    <property type="protein sequence ID" value="MCE0482219.1"/>
    <property type="molecule type" value="Genomic_DNA"/>
</dbReference>
<gene>
    <name evidence="1" type="ORF">HAX54_040720</name>
</gene>
<feature type="non-terminal residue" evidence="1">
    <location>
        <position position="1"/>
    </location>
</feature>
<keyword evidence="2" id="KW-1185">Reference proteome</keyword>
<evidence type="ECO:0000313" key="1">
    <source>
        <dbReference type="EMBL" id="MCE0482219.1"/>
    </source>
</evidence>